<comment type="caution">
    <text evidence="2">The sequence shown here is derived from an EMBL/GenBank/DDBJ whole genome shotgun (WGS) entry which is preliminary data.</text>
</comment>
<accession>A0AAW0M9D9</accession>
<gene>
    <name evidence="2" type="ORF">CFP56_036726</name>
</gene>
<dbReference type="Pfam" id="PF11721">
    <property type="entry name" value="Malectin"/>
    <property type="match status" value="1"/>
</dbReference>
<reference evidence="2" key="1">
    <citation type="submission" date="2017-12" db="EMBL/GenBank/DDBJ databases">
        <authorList>
            <person name="Barbosa P."/>
            <person name="Usie A."/>
            <person name="Ramos A.M."/>
        </authorList>
    </citation>
    <scope>NUCLEOTIDE SEQUENCE</scope>
    <source>
        <strain evidence="2">HL8</strain>
        <tissue evidence="2">Leaves</tissue>
    </source>
</reference>
<proteinExistence type="predicted"/>
<sequence length="170" mass="19139">MTSPSSCPVLIFYHNECNHNDSTDANFSIKCGGPTMLAEGIVYEAENSFSFGAAWYYVTNTEKWAVSNVGLFAERNNTLAQVIATNTPELYQTSRMSPSSLRYYGLGLDNGLYNGSLTWKDFDISKEAGGVDRALQKIFKANVSENYLEIHLFWAGYYFQMKSTLENKQE</sequence>
<dbReference type="PANTHER" id="PTHR34081">
    <property type="entry name" value="MALECTIN DOMAIN-CONTAINING PROTEIN"/>
    <property type="match status" value="1"/>
</dbReference>
<feature type="domain" description="Malectin" evidence="1">
    <location>
        <begin position="27"/>
        <end position="114"/>
    </location>
</feature>
<reference evidence="2" key="3">
    <citation type="submission" date="2023-07" db="EMBL/GenBank/DDBJ databases">
        <title>An improved reference 1 genome and first organelle genomes of Quercus suber.</title>
        <authorList>
            <consortium name="Genosuber Consortium"/>
            <person name="Usie A."/>
            <person name="Serra O."/>
            <person name="Barros P."/>
        </authorList>
    </citation>
    <scope>NUCLEOTIDE SEQUENCE</scope>
    <source>
        <strain evidence="2">HL8</strain>
        <tissue evidence="2">Leaves</tissue>
    </source>
</reference>
<dbReference type="InterPro" id="IPR021720">
    <property type="entry name" value="Malectin_dom"/>
</dbReference>
<dbReference type="GO" id="GO:0016301">
    <property type="term" value="F:kinase activity"/>
    <property type="evidence" value="ECO:0007669"/>
    <property type="project" value="UniProtKB-KW"/>
</dbReference>
<evidence type="ECO:0000313" key="2">
    <source>
        <dbReference type="EMBL" id="KAK7860523.1"/>
    </source>
</evidence>
<dbReference type="EMBL" id="PKMF04000006">
    <property type="protein sequence ID" value="KAK7860523.1"/>
    <property type="molecule type" value="Genomic_DNA"/>
</dbReference>
<protein>
    <submittedName>
        <fullName evidence="2">Lrr receptor-like serine/threonine-protein kinase</fullName>
    </submittedName>
</protein>
<keyword evidence="2" id="KW-0808">Transferase</keyword>
<reference evidence="2" key="2">
    <citation type="journal article" date="2018" name="Sci. Data">
        <title>The draft genome sequence of cork oak.</title>
        <authorList>
            <person name="Ramos A.M."/>
            <person name="Usie A."/>
            <person name="Barbosa P."/>
            <person name="Barros P.M."/>
            <person name="Capote T."/>
            <person name="Chaves I."/>
            <person name="Simoes F."/>
            <person name="Abreu I."/>
            <person name="Carrasquinho I."/>
            <person name="Faro C."/>
            <person name="Guimaraes J.B."/>
            <person name="Mendonca D."/>
            <person name="Nobrega F."/>
            <person name="Rodrigues L."/>
            <person name="Saibo N.J.M."/>
            <person name="Varela M.C."/>
            <person name="Egas C."/>
            <person name="Matos J."/>
            <person name="Miguel C.M."/>
            <person name="Oliveira M.M."/>
            <person name="Ricardo C.P."/>
            <person name="Goncalves S."/>
        </authorList>
    </citation>
    <scope>NUCLEOTIDE SEQUENCE [LARGE SCALE GENOMIC DNA]</scope>
    <source>
        <strain evidence="2">HL8</strain>
    </source>
</reference>
<dbReference type="PANTHER" id="PTHR34081:SF1">
    <property type="entry name" value="MALECTIN, LEUCINE-RICH REPEAT DOMAIN, L DOMAIN-LIKE PROTEIN-RELATED"/>
    <property type="match status" value="1"/>
</dbReference>
<name>A0AAW0M9D9_QUESU</name>
<dbReference type="Gene3D" id="2.60.120.430">
    <property type="entry name" value="Galactose-binding lectin"/>
    <property type="match status" value="2"/>
</dbReference>
<organism evidence="2">
    <name type="scientific">Quercus suber</name>
    <name type="common">Cork oak</name>
    <dbReference type="NCBI Taxonomy" id="58331"/>
    <lineage>
        <taxon>Eukaryota</taxon>
        <taxon>Viridiplantae</taxon>
        <taxon>Streptophyta</taxon>
        <taxon>Embryophyta</taxon>
        <taxon>Tracheophyta</taxon>
        <taxon>Spermatophyta</taxon>
        <taxon>Magnoliopsida</taxon>
        <taxon>eudicotyledons</taxon>
        <taxon>Gunneridae</taxon>
        <taxon>Pentapetalae</taxon>
        <taxon>rosids</taxon>
        <taxon>fabids</taxon>
        <taxon>Fagales</taxon>
        <taxon>Fagaceae</taxon>
        <taxon>Quercus</taxon>
    </lineage>
</organism>
<evidence type="ECO:0000259" key="1">
    <source>
        <dbReference type="Pfam" id="PF11721"/>
    </source>
</evidence>
<dbReference type="AlphaFoldDB" id="A0AAW0M9D9"/>
<keyword evidence="2" id="KW-0418">Kinase</keyword>
<keyword evidence="2" id="KW-0675">Receptor</keyword>